<dbReference type="AlphaFoldDB" id="A0A7W8D1N8"/>
<dbReference type="SUPFAM" id="SSF53474">
    <property type="entry name" value="alpha/beta-Hydrolases"/>
    <property type="match status" value="1"/>
</dbReference>
<sequence length="250" mass="29258">MRILEYGNTNNPTIMLVHGFESPYQIWIDYIEHYKENYHILVPILPGHDVQEKSEFNSFDDTAKEIENYCISKSINHIYAIYGMSMGGVLTSYLWKNKRLTFEKVILESSPLLPFGKYMTQMLIKQYLSITKKARERNQKVVRNAINSMVTEDMLDVFLELLDNISDETIKNYLYAVGQFKLPSDIDTPNTQIIYFYGGKINEFIFRNVAKYIKKNYKNSTTICLKGKGHCEDALLHSNEWIARLDKYII</sequence>
<dbReference type="RefSeq" id="WP_183376633.1">
    <property type="nucleotide sequence ID" value="NZ_JACHHD010000018.1"/>
</dbReference>
<evidence type="ECO:0000313" key="1">
    <source>
        <dbReference type="EMBL" id="MBB5185562.1"/>
    </source>
</evidence>
<proteinExistence type="predicted"/>
<dbReference type="EMBL" id="JACHHD010000018">
    <property type="protein sequence ID" value="MBB5185562.1"/>
    <property type="molecule type" value="Genomic_DNA"/>
</dbReference>
<dbReference type="InterPro" id="IPR029058">
    <property type="entry name" value="AB_hydrolase_fold"/>
</dbReference>
<dbReference type="Gene3D" id="3.40.50.1820">
    <property type="entry name" value="alpha/beta hydrolase"/>
    <property type="match status" value="1"/>
</dbReference>
<comment type="caution">
    <text evidence="1">The sequence shown here is derived from an EMBL/GenBank/DDBJ whole genome shotgun (WGS) entry which is preliminary data.</text>
</comment>
<dbReference type="Proteomes" id="UP000521313">
    <property type="component" value="Unassembled WGS sequence"/>
</dbReference>
<name>A0A7W8D1N8_9FIRM</name>
<accession>A0A7W8D1N8</accession>
<gene>
    <name evidence="1" type="ORF">HNQ43_001634</name>
</gene>
<protein>
    <submittedName>
        <fullName evidence="1">Esterase/lipase</fullName>
    </submittedName>
</protein>
<reference evidence="1 2" key="1">
    <citation type="submission" date="2020-08" db="EMBL/GenBank/DDBJ databases">
        <title>Genomic Encyclopedia of Type Strains, Phase IV (KMG-IV): sequencing the most valuable type-strain genomes for metagenomic binning, comparative biology and taxonomic classification.</title>
        <authorList>
            <person name="Goeker M."/>
        </authorList>
    </citation>
    <scope>NUCLEOTIDE SEQUENCE [LARGE SCALE GENOMIC DNA]</scope>
    <source>
        <strain evidence="1 2">DSM 26963</strain>
    </source>
</reference>
<organism evidence="1 2">
    <name type="scientific">Faecalicoccus acidiformans</name>
    <dbReference type="NCBI Taxonomy" id="915173"/>
    <lineage>
        <taxon>Bacteria</taxon>
        <taxon>Bacillati</taxon>
        <taxon>Bacillota</taxon>
        <taxon>Erysipelotrichia</taxon>
        <taxon>Erysipelotrichales</taxon>
        <taxon>Erysipelotrichaceae</taxon>
        <taxon>Faecalicoccus</taxon>
    </lineage>
</organism>
<evidence type="ECO:0000313" key="2">
    <source>
        <dbReference type="Proteomes" id="UP000521313"/>
    </source>
</evidence>